<dbReference type="EMBL" id="UZAJ01009341">
    <property type="protein sequence ID" value="VDO55187.1"/>
    <property type="molecule type" value="Genomic_DNA"/>
</dbReference>
<dbReference type="AlphaFoldDB" id="A0A183HLI3"/>
<dbReference type="WBParaSite" id="OFLC_0000834401-mRNA-1">
    <property type="protein sequence ID" value="OFLC_0000834401-mRNA-1"/>
    <property type="gene ID" value="OFLC_0000834401"/>
</dbReference>
<organism evidence="3">
    <name type="scientific">Onchocerca flexuosa</name>
    <dbReference type="NCBI Taxonomy" id="387005"/>
    <lineage>
        <taxon>Eukaryota</taxon>
        <taxon>Metazoa</taxon>
        <taxon>Ecdysozoa</taxon>
        <taxon>Nematoda</taxon>
        <taxon>Chromadorea</taxon>
        <taxon>Rhabditida</taxon>
        <taxon>Spirurina</taxon>
        <taxon>Spiruromorpha</taxon>
        <taxon>Filarioidea</taxon>
        <taxon>Onchocercidae</taxon>
        <taxon>Onchocerca</taxon>
    </lineage>
</organism>
<gene>
    <name evidence="1" type="ORF">OFLC_LOCUS8345</name>
</gene>
<proteinExistence type="predicted"/>
<keyword evidence="2" id="KW-1185">Reference proteome</keyword>
<sequence>MLVYGCLLPVSLRQNVLLSNVCCWVMSAVTNYISSHRGIS</sequence>
<protein>
    <submittedName>
        <fullName evidence="1 3">Uncharacterized protein</fullName>
    </submittedName>
</protein>
<reference evidence="3" key="1">
    <citation type="submission" date="2016-06" db="UniProtKB">
        <authorList>
            <consortium name="WormBaseParasite"/>
        </authorList>
    </citation>
    <scope>IDENTIFICATION</scope>
</reference>
<name>A0A183HLI3_9BILA</name>
<evidence type="ECO:0000313" key="2">
    <source>
        <dbReference type="Proteomes" id="UP000267606"/>
    </source>
</evidence>
<evidence type="ECO:0000313" key="1">
    <source>
        <dbReference type="EMBL" id="VDO55187.1"/>
    </source>
</evidence>
<evidence type="ECO:0000313" key="3">
    <source>
        <dbReference type="WBParaSite" id="OFLC_0000834401-mRNA-1"/>
    </source>
</evidence>
<reference evidence="1 2" key="2">
    <citation type="submission" date="2018-11" db="EMBL/GenBank/DDBJ databases">
        <authorList>
            <consortium name="Pathogen Informatics"/>
        </authorList>
    </citation>
    <scope>NUCLEOTIDE SEQUENCE [LARGE SCALE GENOMIC DNA]</scope>
</reference>
<accession>A0A183HLI3</accession>
<dbReference type="Proteomes" id="UP000267606">
    <property type="component" value="Unassembled WGS sequence"/>
</dbReference>